<dbReference type="InterPro" id="IPR036812">
    <property type="entry name" value="NAD(P)_OxRdtase_dom_sf"/>
</dbReference>
<dbReference type="Pfam" id="PF00248">
    <property type="entry name" value="Aldo_ket_red"/>
    <property type="match status" value="1"/>
</dbReference>
<sequence length="280" mass="31343">MIPNPSFMISRTIPSTGETIPVIGMGTYSTFDTNNKTAIDSLANVLNIFYQGGGRLLDSSPMYGNAERMVGMLTGKAPFANELFYATKVWTRGLEHGIRQMEHSMELMGRKVIDLMQIHNLTDWKTHLPVLREWKEAGKIRYLGITHYTSGSYDDLEKVMRTEPIDFVQFNYSMLERDAEDQLLSVAAELGVATLINRPFGQGRLFAHLKNEPLPGWAADLGIESWGAFLLKYIIGHPAVTCVIPASSNAKHMADNMKAGEGTLPDERARKKMLDFVWAL</sequence>
<dbReference type="SUPFAM" id="SSF51430">
    <property type="entry name" value="NAD(P)-linked oxidoreductase"/>
    <property type="match status" value="1"/>
</dbReference>
<dbReference type="PANTHER" id="PTHR43312:SF1">
    <property type="entry name" value="NADP-DEPENDENT OXIDOREDUCTASE DOMAIN-CONTAINING PROTEIN"/>
    <property type="match status" value="1"/>
</dbReference>
<dbReference type="Gene3D" id="3.20.20.100">
    <property type="entry name" value="NADP-dependent oxidoreductase domain"/>
    <property type="match status" value="1"/>
</dbReference>
<protein>
    <submittedName>
        <fullName evidence="2">Aldo/keto reductase</fullName>
    </submittedName>
</protein>
<dbReference type="PANTHER" id="PTHR43312">
    <property type="entry name" value="D-THREO-ALDOSE 1-DEHYDROGENASE"/>
    <property type="match status" value="1"/>
</dbReference>
<reference evidence="2 3" key="1">
    <citation type="submission" date="2016-04" db="EMBL/GenBank/DDBJ databases">
        <authorList>
            <person name="Chen L."/>
            <person name="Zhuang W."/>
            <person name="Wang G."/>
        </authorList>
    </citation>
    <scope>NUCLEOTIDE SEQUENCE [LARGE SCALE GENOMIC DNA]</scope>
    <source>
        <strain evidence="3">GR20</strain>
    </source>
</reference>
<evidence type="ECO:0000313" key="2">
    <source>
        <dbReference type="EMBL" id="OQP49511.1"/>
    </source>
</evidence>
<accession>A0ABX3NZT8</accession>
<name>A0ABX3NZT8_9BACT</name>
<evidence type="ECO:0000259" key="1">
    <source>
        <dbReference type="Pfam" id="PF00248"/>
    </source>
</evidence>
<organism evidence="2 3">
    <name type="scientific">Niastella koreensis</name>
    <dbReference type="NCBI Taxonomy" id="354356"/>
    <lineage>
        <taxon>Bacteria</taxon>
        <taxon>Pseudomonadati</taxon>
        <taxon>Bacteroidota</taxon>
        <taxon>Chitinophagia</taxon>
        <taxon>Chitinophagales</taxon>
        <taxon>Chitinophagaceae</taxon>
        <taxon>Niastella</taxon>
    </lineage>
</organism>
<dbReference type="InterPro" id="IPR023210">
    <property type="entry name" value="NADP_OxRdtase_dom"/>
</dbReference>
<gene>
    <name evidence="2" type="ORF">A4D02_28360</name>
</gene>
<dbReference type="EMBL" id="LWBO01000010">
    <property type="protein sequence ID" value="OQP49511.1"/>
    <property type="molecule type" value="Genomic_DNA"/>
</dbReference>
<keyword evidence="3" id="KW-1185">Reference proteome</keyword>
<dbReference type="Proteomes" id="UP000192277">
    <property type="component" value="Unassembled WGS sequence"/>
</dbReference>
<dbReference type="InterPro" id="IPR053135">
    <property type="entry name" value="AKR2_Oxidoreductase"/>
</dbReference>
<proteinExistence type="predicted"/>
<feature type="domain" description="NADP-dependent oxidoreductase" evidence="1">
    <location>
        <begin position="23"/>
        <end position="268"/>
    </location>
</feature>
<dbReference type="CDD" id="cd19095">
    <property type="entry name" value="AKR_PA4992-like"/>
    <property type="match status" value="1"/>
</dbReference>
<evidence type="ECO:0000313" key="3">
    <source>
        <dbReference type="Proteomes" id="UP000192277"/>
    </source>
</evidence>
<comment type="caution">
    <text evidence="2">The sequence shown here is derived from an EMBL/GenBank/DDBJ whole genome shotgun (WGS) entry which is preliminary data.</text>
</comment>